<protein>
    <submittedName>
        <fullName evidence="1">Uncharacterized protein</fullName>
    </submittedName>
</protein>
<dbReference type="EMBL" id="CP041695">
    <property type="protein sequence ID" value="QDP78538.1"/>
    <property type="molecule type" value="Genomic_DNA"/>
</dbReference>
<evidence type="ECO:0000313" key="1">
    <source>
        <dbReference type="EMBL" id="QDP78538.1"/>
    </source>
</evidence>
<dbReference type="RefSeq" id="WP_143980113.1">
    <property type="nucleotide sequence ID" value="NZ_CP041695.1"/>
</dbReference>
<evidence type="ECO:0000313" key="2">
    <source>
        <dbReference type="Proteomes" id="UP000317039"/>
    </source>
</evidence>
<proteinExistence type="predicted"/>
<dbReference type="Proteomes" id="UP000317039">
    <property type="component" value="Chromosome"/>
</dbReference>
<name>A0A516NHZ9_9NOCA</name>
<gene>
    <name evidence="1" type="ORF">FOH10_07075</name>
</gene>
<dbReference type="GeneID" id="80332154"/>
<accession>A0A516NHZ9</accession>
<sequence>MSDQSFRDGPAQYAIGQLARAAAAAARAAEGVDRDRARERMRRWRDVLDGMADGSLRVGDRTPVSGLPAWVTLEVAHGGFATGRALAEQPLGAAESALLTRLPRDVPGGTDRERLNRWYLGDAGQAELLAALRSGQYRIEVPEDAALPVVALLLERGFAAEALDLVAELSPLLDRLRFVPPFDPAARPAGTAVRVASVGEVRGALRAVRTPEPLTAMRTTLEVWNPLYDRLVALWCETVTGELPTLDETGAVRGGWPCRRLPADWAAERDRWLADVAVAQRDYGLSGRHAQPRGNFARLHDALLSCPDGSANLTARQVGWIRRAIANTVTRHGAPGSAARARVRAAQRDSIAAPLHTTFAALLTARLRHYPAEGGIPDLAPVSAPVSDDDRCDIPFGTAIPRHLLDKAARALEASADELIRRGIIGSGDMLARVLPQLTSRLLAADFADPAAANLYEQLYTAFRRRRGLLLLNLQGQVRFEELPWVAAMAALRGGGADAAGIEDAASGVGDFGAIGADTAATEPAASRRARHRGDAARHGALAARRLLGQMTLLTLDAFPYALLPNPLVREFGALARQAELDLPLVEEVAADIFMGTFTTKWLAAALVAGRTLEGTLYQAYYDLPAPGEWGGHADTTQRWGRATAAGFTELCTRRAGEAGCDGGYVARNGAILEQSQILTTHNLAVLFDALELTARVRDSAPDLARDTFTWVVHQLSRPAPNRHAELITAKNAAYAWRQGVYLLAACDRETQRAQVLRLIDDAGDTPLAPAITGLGHIVEGGRFTRQGWVPDGSGRRLLGWTARRHWLFGGP</sequence>
<reference evidence="1 2" key="1">
    <citation type="submission" date="2019-07" db="EMBL/GenBank/DDBJ databases">
        <title>Complete Genome Sequence and Methylome Analysis of Nocardia otitidis-caviarum NEB252.</title>
        <authorList>
            <person name="Fomenkov A."/>
            <person name="Anton B.P."/>
            <person name="Vincze T."/>
            <person name="Roberts R.J."/>
        </authorList>
    </citation>
    <scope>NUCLEOTIDE SEQUENCE [LARGE SCALE GENOMIC DNA]</scope>
    <source>
        <strain evidence="1 2">NEB252</strain>
    </source>
</reference>
<dbReference type="KEGG" id="nod:FOH10_07075"/>
<dbReference type="AlphaFoldDB" id="A0A516NHZ9"/>
<organism evidence="1 2">
    <name type="scientific">Nocardia otitidiscaviarum</name>
    <dbReference type="NCBI Taxonomy" id="1823"/>
    <lineage>
        <taxon>Bacteria</taxon>
        <taxon>Bacillati</taxon>
        <taxon>Actinomycetota</taxon>
        <taxon>Actinomycetes</taxon>
        <taxon>Mycobacteriales</taxon>
        <taxon>Nocardiaceae</taxon>
        <taxon>Nocardia</taxon>
    </lineage>
</organism>